<organism evidence="1 2">
    <name type="scientific">Streptomyces coffeae</name>
    <dbReference type="NCBI Taxonomy" id="621382"/>
    <lineage>
        <taxon>Bacteria</taxon>
        <taxon>Bacillati</taxon>
        <taxon>Actinomycetota</taxon>
        <taxon>Actinomycetes</taxon>
        <taxon>Kitasatosporales</taxon>
        <taxon>Streptomycetaceae</taxon>
        <taxon>Streptomyces</taxon>
    </lineage>
</organism>
<sequence length="82" mass="8621">MNRASRSGPVGVILSVDPDRFAEVVAAARRAGLTVTSEQEVLGSLSGTIEEGRIPALKAVDGVESVDRDRTVRLPPPDAPIQ</sequence>
<dbReference type="EMBL" id="JAERRF010000006">
    <property type="protein sequence ID" value="MBL1097412.1"/>
    <property type="molecule type" value="Genomic_DNA"/>
</dbReference>
<dbReference type="RefSeq" id="WP_201874676.1">
    <property type="nucleotide sequence ID" value="NZ_JAERRF010000006.1"/>
</dbReference>
<dbReference type="Proteomes" id="UP000634229">
    <property type="component" value="Unassembled WGS sequence"/>
</dbReference>
<comment type="caution">
    <text evidence="1">The sequence shown here is derived from an EMBL/GenBank/DDBJ whole genome shotgun (WGS) entry which is preliminary data.</text>
</comment>
<evidence type="ECO:0000313" key="1">
    <source>
        <dbReference type="EMBL" id="MBL1097412.1"/>
    </source>
</evidence>
<name>A0ABS1NBG1_9ACTN</name>
<gene>
    <name evidence="1" type="ORF">JK363_12135</name>
</gene>
<proteinExistence type="predicted"/>
<accession>A0ABS1NBG1</accession>
<reference evidence="1 2" key="1">
    <citation type="submission" date="2021-01" db="EMBL/GenBank/DDBJ databases">
        <title>WGS of actinomycetes isolated from Thailand.</title>
        <authorList>
            <person name="Thawai C."/>
        </authorList>
    </citation>
    <scope>NUCLEOTIDE SEQUENCE [LARGE SCALE GENOMIC DNA]</scope>
    <source>
        <strain evidence="1 2">CA1R205</strain>
    </source>
</reference>
<protein>
    <submittedName>
        <fullName evidence="1">Uncharacterized protein</fullName>
    </submittedName>
</protein>
<evidence type="ECO:0000313" key="2">
    <source>
        <dbReference type="Proteomes" id="UP000634229"/>
    </source>
</evidence>
<keyword evidence="2" id="KW-1185">Reference proteome</keyword>